<dbReference type="GO" id="GO:0009307">
    <property type="term" value="P:DNA restriction-modification system"/>
    <property type="evidence" value="ECO:0007669"/>
    <property type="project" value="UniProtKB-KW"/>
</dbReference>
<dbReference type="GO" id="GO:0004519">
    <property type="term" value="F:endonuclease activity"/>
    <property type="evidence" value="ECO:0007669"/>
    <property type="project" value="UniProtKB-KW"/>
</dbReference>
<dbReference type="GO" id="GO:0003677">
    <property type="term" value="F:DNA binding"/>
    <property type="evidence" value="ECO:0007669"/>
    <property type="project" value="UniProtKB-KW"/>
</dbReference>
<keyword evidence="6" id="KW-0255">Endonuclease</keyword>
<dbReference type="Proteomes" id="UP000076131">
    <property type="component" value="Unassembled WGS sequence"/>
</dbReference>
<dbReference type="InterPro" id="IPR000055">
    <property type="entry name" value="Restrct_endonuc_typeI_TRD"/>
</dbReference>
<dbReference type="PANTHER" id="PTHR30408">
    <property type="entry name" value="TYPE-1 RESTRICTION ENZYME ECOKI SPECIFICITY PROTEIN"/>
    <property type="match status" value="1"/>
</dbReference>
<keyword evidence="2" id="KW-0680">Restriction system</keyword>
<dbReference type="InterPro" id="IPR044946">
    <property type="entry name" value="Restrct_endonuc_typeI_TRD_sf"/>
</dbReference>
<evidence type="ECO:0000259" key="5">
    <source>
        <dbReference type="Pfam" id="PF01420"/>
    </source>
</evidence>
<evidence type="ECO:0000256" key="2">
    <source>
        <dbReference type="ARBA" id="ARBA00022747"/>
    </source>
</evidence>
<name>A0A154QI97_9GAMM</name>
<evidence type="ECO:0000256" key="4">
    <source>
        <dbReference type="SAM" id="MobiDB-lite"/>
    </source>
</evidence>
<keyword evidence="3" id="KW-0238">DNA-binding</keyword>
<accession>A0A154QI97</accession>
<keyword evidence="6" id="KW-0378">Hydrolase</keyword>
<evidence type="ECO:0000256" key="3">
    <source>
        <dbReference type="ARBA" id="ARBA00023125"/>
    </source>
</evidence>
<dbReference type="STRING" id="416169.RHOFW104T7_10505"/>
<comment type="caution">
    <text evidence="6">The sequence shown here is derived from an EMBL/GenBank/DDBJ whole genome shotgun (WGS) entry which is preliminary data.</text>
</comment>
<gene>
    <name evidence="6" type="ORF">RHOFW104T7_10505</name>
</gene>
<dbReference type="CDD" id="cd17293">
    <property type="entry name" value="RMtype1_S_Ppo21ORF8840P_TRD1-CR1_like"/>
    <property type="match status" value="1"/>
</dbReference>
<keyword evidence="7" id="KW-1185">Reference proteome</keyword>
<sequence length="361" mass="40188">MEGLITHRKQHLQQLDALLKSVFLEMFGDPMRNDRDWEKPPLRSFGKITTGNTPPRNDPSNYDSPHIEWIKTDNITVDAVFVTKAAEYLSKAGAKRARTVDADALLVACIAGSLESIGRAALTDRTVAFNQQINAIQPGADVDPIFLYALFKLSRTSIQSHATKGMKKILTKGDFEQIPMVKPPFELQREFAAVAKRIEALKSRYQQTLIDLETLYAALSQSAFKGELDLSRIPLPAVALEPPPMEDVTALTVDLDVPAPALPDLGLAVEELATEAGQLKMLTAWLEWWQNHHRAQPFELATFLNRAEARLQELYPDSDLELGMAAYEQIKTWVFAALDAGQLVQELEPASKRIALKHAHA</sequence>
<keyword evidence="6" id="KW-0540">Nuclease</keyword>
<evidence type="ECO:0000313" key="6">
    <source>
        <dbReference type="EMBL" id="KZC24033.1"/>
    </source>
</evidence>
<protein>
    <submittedName>
        <fullName evidence="6">Type I restriction endonuclease</fullName>
    </submittedName>
</protein>
<evidence type="ECO:0000256" key="1">
    <source>
        <dbReference type="ARBA" id="ARBA00010923"/>
    </source>
</evidence>
<feature type="domain" description="Type I restriction modification DNA specificity" evidence="5">
    <location>
        <begin position="35"/>
        <end position="200"/>
    </location>
</feature>
<dbReference type="InterPro" id="IPR052021">
    <property type="entry name" value="Type-I_RS_S_subunit"/>
</dbReference>
<organism evidence="6 7">
    <name type="scientific">Rhodanobacter thiooxydans</name>
    <dbReference type="NCBI Taxonomy" id="416169"/>
    <lineage>
        <taxon>Bacteria</taxon>
        <taxon>Pseudomonadati</taxon>
        <taxon>Pseudomonadota</taxon>
        <taxon>Gammaproteobacteria</taxon>
        <taxon>Lysobacterales</taxon>
        <taxon>Rhodanobacteraceae</taxon>
        <taxon>Rhodanobacter</taxon>
    </lineage>
</organism>
<evidence type="ECO:0000313" key="7">
    <source>
        <dbReference type="Proteomes" id="UP000076131"/>
    </source>
</evidence>
<dbReference type="SUPFAM" id="SSF116734">
    <property type="entry name" value="DNA methylase specificity domain"/>
    <property type="match status" value="1"/>
</dbReference>
<dbReference type="EMBL" id="LVJS01000034">
    <property type="protein sequence ID" value="KZC24033.1"/>
    <property type="molecule type" value="Genomic_DNA"/>
</dbReference>
<dbReference type="eggNOG" id="COG0732">
    <property type="taxonomic scope" value="Bacteria"/>
</dbReference>
<feature type="region of interest" description="Disordered" evidence="4">
    <location>
        <begin position="35"/>
        <end position="61"/>
    </location>
</feature>
<dbReference type="Gene3D" id="3.90.220.20">
    <property type="entry name" value="DNA methylase specificity domains"/>
    <property type="match status" value="1"/>
</dbReference>
<proteinExistence type="inferred from homology"/>
<reference evidence="6 7" key="1">
    <citation type="journal article" date="2016" name="MBio">
        <title>Lateral Gene Transfer in a Heavy Metal-Contaminated-Groundwater Microbial Community.</title>
        <authorList>
            <person name="Hemme C.L."/>
            <person name="Green S.J."/>
            <person name="Rishishwar L."/>
            <person name="Prakash O."/>
            <person name="Pettenato A."/>
            <person name="Chakraborty R."/>
            <person name="Deutschbauer A.M."/>
            <person name="Van Nostrand J.D."/>
            <person name="Wu L."/>
            <person name="He Z."/>
            <person name="Jordan I.K."/>
            <person name="Hazen T.C."/>
            <person name="Arkin A.P."/>
            <person name="Kostka J.E."/>
            <person name="Zhou J."/>
        </authorList>
    </citation>
    <scope>NUCLEOTIDE SEQUENCE [LARGE SCALE GENOMIC DNA]</scope>
    <source>
        <strain evidence="6 7">FW104-T7</strain>
    </source>
</reference>
<feature type="compositionally biased region" description="Polar residues" evidence="4">
    <location>
        <begin position="47"/>
        <end position="61"/>
    </location>
</feature>
<dbReference type="Pfam" id="PF01420">
    <property type="entry name" value="Methylase_S"/>
    <property type="match status" value="1"/>
</dbReference>
<dbReference type="PANTHER" id="PTHR30408:SF12">
    <property type="entry name" value="TYPE I RESTRICTION ENZYME MJAVIII SPECIFICITY SUBUNIT"/>
    <property type="match status" value="1"/>
</dbReference>
<dbReference type="AlphaFoldDB" id="A0A154QI97"/>
<comment type="similarity">
    <text evidence="1">Belongs to the type-I restriction system S methylase family.</text>
</comment>